<name>A0A0E9VN61_ANGAN</name>
<proteinExistence type="predicted"/>
<evidence type="ECO:0000313" key="1">
    <source>
        <dbReference type="EMBL" id="JAH78825.1"/>
    </source>
</evidence>
<organism evidence="1">
    <name type="scientific">Anguilla anguilla</name>
    <name type="common">European freshwater eel</name>
    <name type="synonym">Muraena anguilla</name>
    <dbReference type="NCBI Taxonomy" id="7936"/>
    <lineage>
        <taxon>Eukaryota</taxon>
        <taxon>Metazoa</taxon>
        <taxon>Chordata</taxon>
        <taxon>Craniata</taxon>
        <taxon>Vertebrata</taxon>
        <taxon>Euteleostomi</taxon>
        <taxon>Actinopterygii</taxon>
        <taxon>Neopterygii</taxon>
        <taxon>Teleostei</taxon>
        <taxon>Anguilliformes</taxon>
        <taxon>Anguillidae</taxon>
        <taxon>Anguilla</taxon>
    </lineage>
</organism>
<reference evidence="1" key="1">
    <citation type="submission" date="2014-11" db="EMBL/GenBank/DDBJ databases">
        <authorList>
            <person name="Amaro Gonzalez C."/>
        </authorList>
    </citation>
    <scope>NUCLEOTIDE SEQUENCE</scope>
</reference>
<accession>A0A0E9VN61</accession>
<dbReference type="EMBL" id="GBXM01029752">
    <property type="protein sequence ID" value="JAH78825.1"/>
    <property type="molecule type" value="Transcribed_RNA"/>
</dbReference>
<dbReference type="AlphaFoldDB" id="A0A0E9VN61"/>
<sequence length="21" mass="2338">MTNLSTQSVPSCMLLTLAWLQ</sequence>
<protein>
    <submittedName>
        <fullName evidence="1">Uncharacterized protein</fullName>
    </submittedName>
</protein>
<reference evidence="1" key="2">
    <citation type="journal article" date="2015" name="Fish Shellfish Immunol.">
        <title>Early steps in the European eel (Anguilla anguilla)-Vibrio vulnificus interaction in the gills: Role of the RtxA13 toxin.</title>
        <authorList>
            <person name="Callol A."/>
            <person name="Pajuelo D."/>
            <person name="Ebbesson L."/>
            <person name="Teles M."/>
            <person name="MacKenzie S."/>
            <person name="Amaro C."/>
        </authorList>
    </citation>
    <scope>NUCLEOTIDE SEQUENCE</scope>
</reference>